<sequence length="718" mass="82337">MKHFFASSSIGSAVTTTKTTTLLFKRLQSTTTLPNTTNNATKPPGLSIRLANLIENNLKENKSSSEIFNNLNTEVDANMRPGYKIYKSAPLTQALKNLLKKSENDSKIENIQNSSILPPSPYEILTKLINLDIASPVHFELVMADLLKNHHSYKDVLSLWVLFIQNFDATSGSSRTLSGGKRSSFTLNNIRSYVAIAYLGTCIENNSSTPSYEILSKILQVSENNGSSDIPFALIHRFIVNDAVIVNDPNLVEQFTSLFQELYNSYIESHIVNKNTGKFDASFLSNSNRVSDLRQIIELYNDKINKYPQIYQSLMVALTDLNYAPEAIKLYNNHKDSKDCKRALLYAVSELNAPNKVKYDRLQALWNTLFVLPTTKDSGNVLEAEDYKWMLKSLYKCKNFKNFNNFWFNDVPKDFKDKYISLQAVYYECTPLYSDPKVLTNAVSFLKKNFNKNTEQDLTSLLVKVLNELLVAKDFINYDSLIAISNPILLNKNYDFLASKLHSYLVRDQKSGSKIEIEDLLLKFPLEENFYKVVESLTKVTQDPKVIEKLVSIIMSHKLELKSQYQEIIATIIKFYFRNNSFEKSEDIFKESFQQILAHDKSTRRVVEDIRLLVDSMISGFTEKLISTKDNSFFNKLNVYFEVFNASAIKLNEISRVPLMETILSNRAMNRLIHAIALSNGKLTESESQIVDKFLLYYEKHKKFYRINVKDSIKLNLN</sequence>
<dbReference type="VEuPathDB" id="FungiDB:SCODWIG_01645"/>
<proteinExistence type="predicted"/>
<keyword evidence="2" id="KW-1185">Reference proteome</keyword>
<dbReference type="EMBL" id="UFAJ01000225">
    <property type="protein sequence ID" value="SSD59884.1"/>
    <property type="molecule type" value="Genomic_DNA"/>
</dbReference>
<reference evidence="2" key="1">
    <citation type="submission" date="2018-06" db="EMBL/GenBank/DDBJ databases">
        <authorList>
            <person name="Guldener U."/>
        </authorList>
    </citation>
    <scope>NUCLEOTIDE SEQUENCE [LARGE SCALE GENOMIC DNA]</scope>
    <source>
        <strain evidence="2">UTAD17</strain>
    </source>
</reference>
<protein>
    <recommendedName>
        <fullName evidence="3">Meiotic sister-chromatid recombination protein 6, mitochondrial</fullName>
    </recommendedName>
</protein>
<evidence type="ECO:0000313" key="2">
    <source>
        <dbReference type="Proteomes" id="UP000262825"/>
    </source>
</evidence>
<accession>A0A376B5Z7</accession>
<evidence type="ECO:0008006" key="3">
    <source>
        <dbReference type="Google" id="ProtNLM"/>
    </source>
</evidence>
<gene>
    <name evidence="1" type="ORF">SCODWIG_01645</name>
</gene>
<dbReference type="AlphaFoldDB" id="A0A376B5Z7"/>
<evidence type="ECO:0000313" key="1">
    <source>
        <dbReference type="EMBL" id="SSD59884.1"/>
    </source>
</evidence>
<name>A0A376B5Z7_9ASCO</name>
<organism evidence="1 2">
    <name type="scientific">Saccharomycodes ludwigii</name>
    <dbReference type="NCBI Taxonomy" id="36035"/>
    <lineage>
        <taxon>Eukaryota</taxon>
        <taxon>Fungi</taxon>
        <taxon>Dikarya</taxon>
        <taxon>Ascomycota</taxon>
        <taxon>Saccharomycotina</taxon>
        <taxon>Saccharomycetes</taxon>
        <taxon>Saccharomycodales</taxon>
        <taxon>Saccharomycodaceae</taxon>
        <taxon>Saccharomycodes</taxon>
    </lineage>
</organism>
<dbReference type="Proteomes" id="UP000262825">
    <property type="component" value="Unassembled WGS sequence"/>
</dbReference>